<organism evidence="1">
    <name type="scientific">Arundo donax</name>
    <name type="common">Giant reed</name>
    <name type="synonym">Donax arundinaceus</name>
    <dbReference type="NCBI Taxonomy" id="35708"/>
    <lineage>
        <taxon>Eukaryota</taxon>
        <taxon>Viridiplantae</taxon>
        <taxon>Streptophyta</taxon>
        <taxon>Embryophyta</taxon>
        <taxon>Tracheophyta</taxon>
        <taxon>Spermatophyta</taxon>
        <taxon>Magnoliopsida</taxon>
        <taxon>Liliopsida</taxon>
        <taxon>Poales</taxon>
        <taxon>Poaceae</taxon>
        <taxon>PACMAD clade</taxon>
        <taxon>Arundinoideae</taxon>
        <taxon>Arundineae</taxon>
        <taxon>Arundo</taxon>
    </lineage>
</organism>
<reference evidence="1" key="1">
    <citation type="submission" date="2014-09" db="EMBL/GenBank/DDBJ databases">
        <authorList>
            <person name="Magalhaes I.L.F."/>
            <person name="Oliveira U."/>
            <person name="Santos F.R."/>
            <person name="Vidigal T.H.D.A."/>
            <person name="Brescovit A.D."/>
            <person name="Santos A.J."/>
        </authorList>
    </citation>
    <scope>NUCLEOTIDE SEQUENCE</scope>
    <source>
        <tissue evidence="1">Shoot tissue taken approximately 20 cm above the soil surface</tissue>
    </source>
</reference>
<proteinExistence type="predicted"/>
<dbReference type="EMBL" id="GBRH01268666">
    <property type="protein sequence ID" value="JAD29229.1"/>
    <property type="molecule type" value="Transcribed_RNA"/>
</dbReference>
<reference evidence="1" key="2">
    <citation type="journal article" date="2015" name="Data Brief">
        <title>Shoot transcriptome of the giant reed, Arundo donax.</title>
        <authorList>
            <person name="Barrero R.A."/>
            <person name="Guerrero F.D."/>
            <person name="Moolhuijzen P."/>
            <person name="Goolsby J.A."/>
            <person name="Tidwell J."/>
            <person name="Bellgard S.E."/>
            <person name="Bellgard M.I."/>
        </authorList>
    </citation>
    <scope>NUCLEOTIDE SEQUENCE</scope>
    <source>
        <tissue evidence="1">Shoot tissue taken approximately 20 cm above the soil surface</tissue>
    </source>
</reference>
<accession>A0A0A8YQT1</accession>
<evidence type="ECO:0000313" key="1">
    <source>
        <dbReference type="EMBL" id="JAD29229.1"/>
    </source>
</evidence>
<name>A0A0A8YQT1_ARUDO</name>
<dbReference type="AlphaFoldDB" id="A0A0A8YQT1"/>
<protein>
    <submittedName>
        <fullName evidence="1">Uncharacterized protein</fullName>
    </submittedName>
</protein>
<sequence length="28" mass="3525">MTILFFFRSFVRSRRRVCVEPVLYFLEI</sequence>